<comment type="subcellular location">
    <subcellularLocation>
        <location evidence="1">Cell junction</location>
    </subcellularLocation>
    <subcellularLocation>
        <location evidence="2">Cytoplasm</location>
        <location evidence="2">Cytoskeleton</location>
        <location evidence="2">Microtubule organizing center</location>
        <location evidence="2">Centrosome</location>
    </subcellularLocation>
</comment>
<keyword evidence="6" id="KW-0965">Cell junction</keyword>
<dbReference type="InterPro" id="IPR052300">
    <property type="entry name" value="Adhesion_Centrosome_assoc"/>
</dbReference>
<evidence type="ECO:0000313" key="13">
    <source>
        <dbReference type="Proteomes" id="UP000015101"/>
    </source>
</evidence>
<proteinExistence type="inferred from homology"/>
<dbReference type="STRING" id="6412.T1FVK7"/>
<feature type="compositionally biased region" description="Polar residues" evidence="10">
    <location>
        <begin position="417"/>
        <end position="426"/>
    </location>
</feature>
<dbReference type="GO" id="GO:0007155">
    <property type="term" value="P:cell adhesion"/>
    <property type="evidence" value="ECO:0007669"/>
    <property type="project" value="UniProtKB-KW"/>
</dbReference>
<evidence type="ECO:0000256" key="1">
    <source>
        <dbReference type="ARBA" id="ARBA00004282"/>
    </source>
</evidence>
<evidence type="ECO:0000313" key="12">
    <source>
        <dbReference type="EnsemblMetazoa" id="HelroP194022"/>
    </source>
</evidence>
<dbReference type="PANTHER" id="PTHR46507">
    <property type="entry name" value="AFADIN- AND ALPHA-ACTININ-BINDING PROTEIN"/>
    <property type="match status" value="1"/>
</dbReference>
<dbReference type="InterPro" id="IPR021622">
    <property type="entry name" value="Afadin/alpha-actinin-bd"/>
</dbReference>
<dbReference type="EnsemblMetazoa" id="HelroT194022">
    <property type="protein sequence ID" value="HelroP194022"/>
    <property type="gene ID" value="HelroG194022"/>
</dbReference>
<evidence type="ECO:0000256" key="2">
    <source>
        <dbReference type="ARBA" id="ARBA00004300"/>
    </source>
</evidence>
<organism evidence="12 13">
    <name type="scientific">Helobdella robusta</name>
    <name type="common">Californian leech</name>
    <dbReference type="NCBI Taxonomy" id="6412"/>
    <lineage>
        <taxon>Eukaryota</taxon>
        <taxon>Metazoa</taxon>
        <taxon>Spiralia</taxon>
        <taxon>Lophotrochozoa</taxon>
        <taxon>Annelida</taxon>
        <taxon>Clitellata</taxon>
        <taxon>Hirudinea</taxon>
        <taxon>Rhynchobdellida</taxon>
        <taxon>Glossiphoniidae</taxon>
        <taxon>Helobdella</taxon>
    </lineage>
</organism>
<feature type="compositionally biased region" description="Acidic residues" evidence="10">
    <location>
        <begin position="586"/>
        <end position="604"/>
    </location>
</feature>
<feature type="region of interest" description="Disordered" evidence="10">
    <location>
        <begin position="574"/>
        <end position="604"/>
    </location>
</feature>
<dbReference type="RefSeq" id="XP_009028310.1">
    <property type="nucleotide sequence ID" value="XM_009030062.1"/>
</dbReference>
<dbReference type="GO" id="GO:0070161">
    <property type="term" value="C:anchoring junction"/>
    <property type="evidence" value="ECO:0007669"/>
    <property type="project" value="UniProtKB-SubCell"/>
</dbReference>
<feature type="compositionally biased region" description="Low complexity" evidence="10">
    <location>
        <begin position="445"/>
        <end position="460"/>
    </location>
</feature>
<dbReference type="EMBL" id="KB097599">
    <property type="protein sequence ID" value="ESN93678.1"/>
    <property type="molecule type" value="Genomic_DNA"/>
</dbReference>
<keyword evidence="5" id="KW-0130">Cell adhesion</keyword>
<dbReference type="GO" id="GO:0036064">
    <property type="term" value="C:ciliary basal body"/>
    <property type="evidence" value="ECO:0000318"/>
    <property type="project" value="GO_Central"/>
</dbReference>
<dbReference type="CTD" id="20212853"/>
<reference evidence="11 13" key="2">
    <citation type="journal article" date="2013" name="Nature">
        <title>Insights into bilaterian evolution from three spiralian genomes.</title>
        <authorList>
            <person name="Simakov O."/>
            <person name="Marletaz F."/>
            <person name="Cho S.J."/>
            <person name="Edsinger-Gonzales E."/>
            <person name="Havlak P."/>
            <person name="Hellsten U."/>
            <person name="Kuo D.H."/>
            <person name="Larsson T."/>
            <person name="Lv J."/>
            <person name="Arendt D."/>
            <person name="Savage R."/>
            <person name="Osoegawa K."/>
            <person name="de Jong P."/>
            <person name="Grimwood J."/>
            <person name="Chapman J.A."/>
            <person name="Shapiro H."/>
            <person name="Aerts A."/>
            <person name="Otillar R.P."/>
            <person name="Terry A.Y."/>
            <person name="Boore J.L."/>
            <person name="Grigoriev I.V."/>
            <person name="Lindberg D.R."/>
            <person name="Seaver E.C."/>
            <person name="Weisblat D.A."/>
            <person name="Putnam N.H."/>
            <person name="Rokhsar D.S."/>
        </authorList>
    </citation>
    <scope>NUCLEOTIDE SEQUENCE</scope>
</reference>
<dbReference type="PANTHER" id="PTHR46507:SF4">
    <property type="entry name" value="SSX FAMILY MEMBER 2 INTERACTING PROTEIN"/>
    <property type="match status" value="1"/>
</dbReference>
<evidence type="ECO:0000256" key="9">
    <source>
        <dbReference type="SAM" id="Coils"/>
    </source>
</evidence>
<evidence type="ECO:0000256" key="6">
    <source>
        <dbReference type="ARBA" id="ARBA00022949"/>
    </source>
</evidence>
<evidence type="ECO:0000313" key="11">
    <source>
        <dbReference type="EMBL" id="ESN93678.1"/>
    </source>
</evidence>
<gene>
    <name evidence="12" type="primary">20212853</name>
    <name evidence="11" type="ORF">HELRODRAFT_194022</name>
</gene>
<dbReference type="Proteomes" id="UP000015101">
    <property type="component" value="Unassembled WGS sequence"/>
</dbReference>
<keyword evidence="13" id="KW-1185">Reference proteome</keyword>
<dbReference type="eggNOG" id="ENOG502QQJF">
    <property type="taxonomic scope" value="Eukaryota"/>
</dbReference>
<dbReference type="OrthoDB" id="312015at2759"/>
<evidence type="ECO:0000256" key="10">
    <source>
        <dbReference type="SAM" id="MobiDB-lite"/>
    </source>
</evidence>
<name>T1FVK7_HELRO</name>
<protein>
    <submittedName>
        <fullName evidence="11 12">Uncharacterized protein</fullName>
    </submittedName>
</protein>
<dbReference type="GeneID" id="20212853"/>
<dbReference type="GO" id="GO:0035735">
    <property type="term" value="P:intraciliary transport involved in cilium assembly"/>
    <property type="evidence" value="ECO:0000318"/>
    <property type="project" value="GO_Central"/>
</dbReference>
<dbReference type="KEGG" id="hro:HELRODRAFT_194022"/>
<dbReference type="EMBL" id="AMQM01007347">
    <property type="status" value="NOT_ANNOTATED_CDS"/>
    <property type="molecule type" value="Genomic_DNA"/>
</dbReference>
<keyword evidence="8" id="KW-0206">Cytoskeleton</keyword>
<keyword evidence="7 9" id="KW-0175">Coiled coil</keyword>
<dbReference type="GO" id="GO:0034451">
    <property type="term" value="C:centriolar satellite"/>
    <property type="evidence" value="ECO:0000318"/>
    <property type="project" value="GO_Central"/>
</dbReference>
<evidence type="ECO:0000256" key="5">
    <source>
        <dbReference type="ARBA" id="ARBA00022889"/>
    </source>
</evidence>
<reference evidence="13" key="1">
    <citation type="submission" date="2012-12" db="EMBL/GenBank/DDBJ databases">
        <authorList>
            <person name="Hellsten U."/>
            <person name="Grimwood J."/>
            <person name="Chapman J.A."/>
            <person name="Shapiro H."/>
            <person name="Aerts A."/>
            <person name="Otillar R.P."/>
            <person name="Terry A.Y."/>
            <person name="Boore J.L."/>
            <person name="Simakov O."/>
            <person name="Marletaz F."/>
            <person name="Cho S.-J."/>
            <person name="Edsinger-Gonzales E."/>
            <person name="Havlak P."/>
            <person name="Kuo D.-H."/>
            <person name="Larsson T."/>
            <person name="Lv J."/>
            <person name="Arendt D."/>
            <person name="Savage R."/>
            <person name="Osoegawa K."/>
            <person name="de Jong P."/>
            <person name="Lindberg D.R."/>
            <person name="Seaver E.C."/>
            <person name="Weisblat D.A."/>
            <person name="Putnam N.H."/>
            <person name="Grigoriev I.V."/>
            <person name="Rokhsar D.S."/>
        </authorList>
    </citation>
    <scope>NUCLEOTIDE SEQUENCE</scope>
</reference>
<dbReference type="Pfam" id="PF11559">
    <property type="entry name" value="ADIP"/>
    <property type="match status" value="1"/>
</dbReference>
<feature type="compositionally biased region" description="Basic residues" evidence="10">
    <location>
        <begin position="470"/>
        <end position="481"/>
    </location>
</feature>
<accession>T1FVK7</accession>
<dbReference type="AlphaFoldDB" id="T1FVK7"/>
<comment type="similarity">
    <text evidence="3">Belongs to the ADIP family.</text>
</comment>
<feature type="coiled-coil region" evidence="9">
    <location>
        <begin position="81"/>
        <end position="115"/>
    </location>
</feature>
<feature type="compositionally biased region" description="Low complexity" evidence="10">
    <location>
        <begin position="505"/>
        <end position="520"/>
    </location>
</feature>
<dbReference type="HOGENOM" id="CLU_393943_0_0_1"/>
<keyword evidence="4" id="KW-0963">Cytoplasm</keyword>
<evidence type="ECO:0000256" key="3">
    <source>
        <dbReference type="ARBA" id="ARBA00009291"/>
    </source>
</evidence>
<evidence type="ECO:0000256" key="7">
    <source>
        <dbReference type="ARBA" id="ARBA00023054"/>
    </source>
</evidence>
<evidence type="ECO:0000256" key="8">
    <source>
        <dbReference type="ARBA" id="ARBA00023212"/>
    </source>
</evidence>
<feature type="region of interest" description="Disordered" evidence="10">
    <location>
        <begin position="412"/>
        <end position="528"/>
    </location>
</feature>
<evidence type="ECO:0000256" key="4">
    <source>
        <dbReference type="ARBA" id="ARBA00022490"/>
    </source>
</evidence>
<sequence length="700" mass="78146">MNDHDQQQFQHFCCKENVEDCLNFLNEDLVSIGMYALFDEVRNFHVSNLINATYELVQRCKRDASAKNLLEESKHRAVCELEHVRSEKFRLKSKIDGLERELNATKNKLDISERECITKETKIKSEREEIRCLQSTLRSREVQHKKATKKLESECNKLKERLNNIMVEKNDKKNGIAISNALLRKDGRRGKWRDVESTTSSNADEMYRDVVMSYERRAVGMLNENQTLRKDVRWMIEALHDITNKITNNNITNNNNIHYNNTNVINNNNIFVGNIGNNNVNNNNKNISNNNNNNINNNNYINTPYCFSGTQLADDDNKRNDNGGGKNFKVKNKFIIPTTIQSGAFEMPYMMVRGGMMEVVEGHLNVIISLLAVPTTSSSSTSSSLSLLAPLSSSPMNTRHIIFDYSPCKITSPIKRASSSRPQSAVSYRGGPCARSHNPGKHKTTTTSAAGTSASGTSSSRPPPPSTNHLTHRHHRRHHHQNGNIEASDDVISDVMGSGDEDDSSNNNNNNGNNNINNVGCDDDEDEFSKPKKMVRSLSYVMLVFSLMHSICSLVHISNVIPLCNSRLKQSFSGGGVGADEHQATEDDEKDSVESYDGDGGDDDYLVGGGADSGLIRDSFKKENKMITNNIVNTDNYNDGVKNSTFTVSSVDHDDDTFAIDEVGRNAGGINTLDDVSSHLSANISMEESFSKYLTESCKQ</sequence>
<reference evidence="12" key="3">
    <citation type="submission" date="2015-06" db="UniProtKB">
        <authorList>
            <consortium name="EnsemblMetazoa"/>
        </authorList>
    </citation>
    <scope>IDENTIFICATION</scope>
</reference>
<feature type="coiled-coil region" evidence="9">
    <location>
        <begin position="141"/>
        <end position="168"/>
    </location>
</feature>
<dbReference type="InParanoid" id="T1FVK7"/>